<dbReference type="AlphaFoldDB" id="A0A200Q2R6"/>
<dbReference type="Pfam" id="PF14009">
    <property type="entry name" value="PADRE"/>
    <property type="match status" value="1"/>
</dbReference>
<evidence type="ECO:0000313" key="2">
    <source>
        <dbReference type="Proteomes" id="UP000195402"/>
    </source>
</evidence>
<comment type="caution">
    <text evidence="1">The sequence shown here is derived from an EMBL/GenBank/DDBJ whole genome shotgun (WGS) entry which is preliminary data.</text>
</comment>
<organism evidence="1 2">
    <name type="scientific">Macleaya cordata</name>
    <name type="common">Five-seeded plume-poppy</name>
    <name type="synonym">Bocconia cordata</name>
    <dbReference type="NCBI Taxonomy" id="56857"/>
    <lineage>
        <taxon>Eukaryota</taxon>
        <taxon>Viridiplantae</taxon>
        <taxon>Streptophyta</taxon>
        <taxon>Embryophyta</taxon>
        <taxon>Tracheophyta</taxon>
        <taxon>Spermatophyta</taxon>
        <taxon>Magnoliopsida</taxon>
        <taxon>Ranunculales</taxon>
        <taxon>Papaveraceae</taxon>
        <taxon>Papaveroideae</taxon>
        <taxon>Macleaya</taxon>
    </lineage>
</organism>
<gene>
    <name evidence="1" type="ORF">BVC80_1719g44</name>
</gene>
<dbReference type="PANTHER" id="PTHR33148:SF2">
    <property type="entry name" value="DUF4228 DOMAIN-CONTAINING PROTEIN"/>
    <property type="match status" value="1"/>
</dbReference>
<evidence type="ECO:0000313" key="1">
    <source>
        <dbReference type="EMBL" id="OVA04715.1"/>
    </source>
</evidence>
<protein>
    <submittedName>
        <fullName evidence="1">Uncharacterized protein</fullName>
    </submittedName>
</protein>
<dbReference type="OrthoDB" id="1908589at2759"/>
<dbReference type="EMBL" id="MVGT01003289">
    <property type="protein sequence ID" value="OVA04715.1"/>
    <property type="molecule type" value="Genomic_DNA"/>
</dbReference>
<dbReference type="STRING" id="56857.A0A200Q2R6"/>
<proteinExistence type="predicted"/>
<dbReference type="Proteomes" id="UP000195402">
    <property type="component" value="Unassembled WGS sequence"/>
</dbReference>
<name>A0A200Q2R6_MACCD</name>
<dbReference type="FunCoup" id="A0A200Q2R6">
    <property type="interactions" value="6"/>
</dbReference>
<accession>A0A200Q2R6</accession>
<dbReference type="InterPro" id="IPR025322">
    <property type="entry name" value="PADRE_dom"/>
</dbReference>
<sequence length="159" mass="17664">MGNCIFLSRPKRINSPADATGNDKILRIVKSDGKILEYGTSILVKDLLMNFKGFGVGISKGITSQYLPPNYELKIGQIYYLLPCFGSIISPSSPLTELDRSGSVKQIKVVITKQQLQDLLSKKVSVDEMLLGVSKGAFDDFEPTRIWRPKLETIPEGRE</sequence>
<reference evidence="1 2" key="1">
    <citation type="journal article" date="2017" name="Mol. Plant">
        <title>The Genome of Medicinal Plant Macleaya cordata Provides New Insights into Benzylisoquinoline Alkaloids Metabolism.</title>
        <authorList>
            <person name="Liu X."/>
            <person name="Liu Y."/>
            <person name="Huang P."/>
            <person name="Ma Y."/>
            <person name="Qing Z."/>
            <person name="Tang Q."/>
            <person name="Cao H."/>
            <person name="Cheng P."/>
            <person name="Zheng Y."/>
            <person name="Yuan Z."/>
            <person name="Zhou Y."/>
            <person name="Liu J."/>
            <person name="Tang Z."/>
            <person name="Zhuo Y."/>
            <person name="Zhang Y."/>
            <person name="Yu L."/>
            <person name="Huang J."/>
            <person name="Yang P."/>
            <person name="Peng Q."/>
            <person name="Zhang J."/>
            <person name="Jiang W."/>
            <person name="Zhang Z."/>
            <person name="Lin K."/>
            <person name="Ro D.K."/>
            <person name="Chen X."/>
            <person name="Xiong X."/>
            <person name="Shang Y."/>
            <person name="Huang S."/>
            <person name="Zeng J."/>
        </authorList>
    </citation>
    <scope>NUCLEOTIDE SEQUENCE [LARGE SCALE GENOMIC DNA]</scope>
    <source>
        <strain evidence="2">cv. BLH2017</strain>
        <tissue evidence="1">Root</tissue>
    </source>
</reference>
<dbReference type="InParanoid" id="A0A200Q2R6"/>
<keyword evidence="2" id="KW-1185">Reference proteome</keyword>
<dbReference type="OMA" id="NCETSCH"/>
<dbReference type="PANTHER" id="PTHR33148">
    <property type="entry name" value="PLASTID MOVEMENT IMPAIRED PROTEIN-RELATED"/>
    <property type="match status" value="1"/>
</dbReference>